<feature type="compositionally biased region" description="Low complexity" evidence="1">
    <location>
        <begin position="68"/>
        <end position="90"/>
    </location>
</feature>
<feature type="region of interest" description="Disordered" evidence="1">
    <location>
        <begin position="155"/>
        <end position="190"/>
    </location>
</feature>
<organism evidence="2 3">
    <name type="scientific">Pristionchus pacificus</name>
    <name type="common">Parasitic nematode worm</name>
    <dbReference type="NCBI Taxonomy" id="54126"/>
    <lineage>
        <taxon>Eukaryota</taxon>
        <taxon>Metazoa</taxon>
        <taxon>Ecdysozoa</taxon>
        <taxon>Nematoda</taxon>
        <taxon>Chromadorea</taxon>
        <taxon>Rhabditida</taxon>
        <taxon>Rhabditina</taxon>
        <taxon>Diplogasteromorpha</taxon>
        <taxon>Diplogasteroidea</taxon>
        <taxon>Neodiplogasteridae</taxon>
        <taxon>Pristionchus</taxon>
    </lineage>
</organism>
<dbReference type="EnsemblMetazoa" id="PPA19966.1">
    <property type="protein sequence ID" value="PPA19966.1"/>
    <property type="gene ID" value="WBGene00109520"/>
</dbReference>
<dbReference type="AlphaFoldDB" id="A0A2A6BAP1"/>
<dbReference type="Proteomes" id="UP000005239">
    <property type="component" value="Unassembled WGS sequence"/>
</dbReference>
<feature type="region of interest" description="Disordered" evidence="1">
    <location>
        <begin position="29"/>
        <end position="108"/>
    </location>
</feature>
<reference evidence="3" key="1">
    <citation type="journal article" date="2008" name="Nat. Genet.">
        <title>The Pristionchus pacificus genome provides a unique perspective on nematode lifestyle and parasitism.</title>
        <authorList>
            <person name="Dieterich C."/>
            <person name="Clifton S.W."/>
            <person name="Schuster L.N."/>
            <person name="Chinwalla A."/>
            <person name="Delehaunty K."/>
            <person name="Dinkelacker I."/>
            <person name="Fulton L."/>
            <person name="Fulton R."/>
            <person name="Godfrey J."/>
            <person name="Minx P."/>
            <person name="Mitreva M."/>
            <person name="Roeseler W."/>
            <person name="Tian H."/>
            <person name="Witte H."/>
            <person name="Yang S.P."/>
            <person name="Wilson R.K."/>
            <person name="Sommer R.J."/>
        </authorList>
    </citation>
    <scope>NUCLEOTIDE SEQUENCE [LARGE SCALE GENOMIC DNA]</scope>
    <source>
        <strain evidence="3">PS312</strain>
    </source>
</reference>
<proteinExistence type="predicted"/>
<reference evidence="2" key="2">
    <citation type="submission" date="2022-06" db="UniProtKB">
        <authorList>
            <consortium name="EnsemblMetazoa"/>
        </authorList>
    </citation>
    <scope>IDENTIFICATION</scope>
    <source>
        <strain evidence="2">PS312</strain>
    </source>
</reference>
<feature type="compositionally biased region" description="Low complexity" evidence="1">
    <location>
        <begin position="233"/>
        <end position="243"/>
    </location>
</feature>
<dbReference type="Gene3D" id="6.10.250.3120">
    <property type="match status" value="1"/>
</dbReference>
<dbReference type="OrthoDB" id="10063560at2759"/>
<evidence type="ECO:0000256" key="1">
    <source>
        <dbReference type="SAM" id="MobiDB-lite"/>
    </source>
</evidence>
<evidence type="ECO:0000313" key="3">
    <source>
        <dbReference type="Proteomes" id="UP000005239"/>
    </source>
</evidence>
<protein>
    <submittedName>
        <fullName evidence="2">Uncharacterized protein</fullName>
    </submittedName>
</protein>
<keyword evidence="3" id="KW-1185">Reference proteome</keyword>
<gene>
    <name evidence="2" type="primary">WBGene00109520</name>
</gene>
<accession>A0A8R1YJ84</accession>
<accession>A0A2A6BAP1</accession>
<feature type="compositionally biased region" description="Low complexity" evidence="1">
    <location>
        <begin position="155"/>
        <end position="181"/>
    </location>
</feature>
<sequence>MDSSFDEIQSNRVASRKFLSQLLQQSRGISVPLELQQPSMLHRSPSGAKRKIRQQREKEISTPLAARPSDPSPSSSSSISPSQSMTSQSTVPPPPPTTVPPRMDNYRRLIDDGGYQSILPDFNTSFSPPVPAPRMHVPFSSSMSHLDRIGSPSIRLESSFSSSSSSSHSPSPSIDSRASPSIDRPTVSMPPTVILPVIPATKPTVEVHPMPAERKKEKPAVPAKPKGLKLMDPLTPTSLSPSPVMNRWNSTSSLYTPPLSASPMSTSSLFINQLFSTPSFANLTQSYEKSHEMDEQEKEDLENRRMESLCSLTTRIVRLQEELTTVQKEMTVNDEVGQSILDYVESRDVAVYEKVRRQLESEKELLSLETKLRLQLEKCTKHIREDLTMKKSEAALEESRLRGKLSETRLLRSIYSNRERQVERALELLLRDEDLRRWNTYKEGFCKMIEESREIEMALNDAKMQLRYLHSTKSIDTNSSV</sequence>
<feature type="region of interest" description="Disordered" evidence="1">
    <location>
        <begin position="209"/>
        <end position="245"/>
    </location>
</feature>
<name>A0A2A6BAP1_PRIPA</name>
<evidence type="ECO:0000313" key="2">
    <source>
        <dbReference type="EnsemblMetazoa" id="PPA19966.1"/>
    </source>
</evidence>